<feature type="region of interest" description="Disordered" evidence="1">
    <location>
        <begin position="1"/>
        <end position="45"/>
    </location>
</feature>
<comment type="caution">
    <text evidence="2">The sequence shown here is derived from an EMBL/GenBank/DDBJ whole genome shotgun (WGS) entry which is preliminary data.</text>
</comment>
<keyword evidence="3" id="KW-1185">Reference proteome</keyword>
<dbReference type="RefSeq" id="WP_342697065.1">
    <property type="nucleotide sequence ID" value="NZ_JBCGDO010000031.1"/>
</dbReference>
<sequence length="45" mass="4948">MSSKKASAPVEKADERLIEANMPTRRTEPPALPSQPTTVLKEARN</sequence>
<dbReference type="Proteomes" id="UP001460072">
    <property type="component" value="Unassembled WGS sequence"/>
</dbReference>
<evidence type="ECO:0000256" key="1">
    <source>
        <dbReference type="SAM" id="MobiDB-lite"/>
    </source>
</evidence>
<organism evidence="2 3">
    <name type="scientific">Flavobacterium aureirubrum</name>
    <dbReference type="NCBI Taxonomy" id="3133147"/>
    <lineage>
        <taxon>Bacteria</taxon>
        <taxon>Pseudomonadati</taxon>
        <taxon>Bacteroidota</taxon>
        <taxon>Flavobacteriia</taxon>
        <taxon>Flavobacteriales</taxon>
        <taxon>Flavobacteriaceae</taxon>
        <taxon>Flavobacterium</taxon>
    </lineage>
</organism>
<accession>A0ABU9N8X5</accession>
<reference evidence="2 3" key="1">
    <citation type="submission" date="2024-03" db="EMBL/GenBank/DDBJ databases">
        <title>Two novel species of the genus Flavobacterium exhibiting potentially degradation of complex polysaccharides.</title>
        <authorList>
            <person name="Lian X."/>
        </authorList>
    </citation>
    <scope>NUCLEOTIDE SEQUENCE [LARGE SCALE GENOMIC DNA]</scope>
    <source>
        <strain evidence="3">j3</strain>
    </source>
</reference>
<gene>
    <name evidence="2" type="ORF">WFZ85_14885</name>
</gene>
<proteinExistence type="predicted"/>
<dbReference type="EMBL" id="JBCGDO010000031">
    <property type="protein sequence ID" value="MEM0543896.1"/>
    <property type="molecule type" value="Genomic_DNA"/>
</dbReference>
<evidence type="ECO:0000313" key="2">
    <source>
        <dbReference type="EMBL" id="MEM0543896.1"/>
    </source>
</evidence>
<name>A0ABU9N8X5_9FLAO</name>
<evidence type="ECO:0000313" key="3">
    <source>
        <dbReference type="Proteomes" id="UP001460072"/>
    </source>
</evidence>
<protein>
    <submittedName>
        <fullName evidence="2">Uncharacterized protein</fullName>
    </submittedName>
</protein>